<dbReference type="RefSeq" id="WP_021167528.1">
    <property type="nucleotide sequence ID" value="NZ_CTRP01000004.1"/>
</dbReference>
<accession>A0A0U1KVE8</accession>
<dbReference type="Proteomes" id="UP000049855">
    <property type="component" value="Unassembled WGS sequence"/>
</dbReference>
<dbReference type="CDD" id="cd18085">
    <property type="entry name" value="TM1570-like"/>
    <property type="match status" value="1"/>
</dbReference>
<keyword evidence="2" id="KW-0808">Transferase</keyword>
<dbReference type="GO" id="GO:0032259">
    <property type="term" value="P:methylation"/>
    <property type="evidence" value="ECO:0007669"/>
    <property type="project" value="UniProtKB-KW"/>
</dbReference>
<dbReference type="InterPro" id="IPR019230">
    <property type="entry name" value="RNA_MeTrfase_C_dom"/>
</dbReference>
<dbReference type="EMBL" id="CTRP01000004">
    <property type="protein sequence ID" value="CQR71430.1"/>
    <property type="molecule type" value="Genomic_DNA"/>
</dbReference>
<organism evidence="2 3">
    <name type="scientific">Sporomusa ovata</name>
    <dbReference type="NCBI Taxonomy" id="2378"/>
    <lineage>
        <taxon>Bacteria</taxon>
        <taxon>Bacillati</taxon>
        <taxon>Bacillota</taxon>
        <taxon>Negativicutes</taxon>
        <taxon>Selenomonadales</taxon>
        <taxon>Sporomusaceae</taxon>
        <taxon>Sporomusa</taxon>
    </lineage>
</organism>
<dbReference type="Gene3D" id="3.40.1280.10">
    <property type="match status" value="1"/>
</dbReference>
<gene>
    <name evidence="2" type="ORF">SpAn4DRAFT_3935</name>
</gene>
<sequence>MAKPVYLGLVHYPIYNKNNEIVTTAITNFDIHDIARTARTYNVLKYFIIHPLEAQKALAEEIISYWQEGYGGQYNPDRKEALSILEVIPDIAAAVDYIAAKEGMPPIIVTTDARNYDNTVSYAKLRQQLSDTDRPFLLLFGTGWGIENAVMKQFDYILEPIYGPGNYNHLPVRAAVAIILDRLLGEYWWKNT</sequence>
<evidence type="ECO:0000313" key="3">
    <source>
        <dbReference type="Proteomes" id="UP000049855"/>
    </source>
</evidence>
<keyword evidence="3" id="KW-1185">Reference proteome</keyword>
<dbReference type="EC" id="2.1.1.-" evidence="2"/>
<dbReference type="AlphaFoldDB" id="A0A0U1KVE8"/>
<reference evidence="3" key="1">
    <citation type="submission" date="2015-03" db="EMBL/GenBank/DDBJ databases">
        <authorList>
            <person name="Nijsse Bart"/>
        </authorList>
    </citation>
    <scope>NUCLEOTIDE SEQUENCE [LARGE SCALE GENOMIC DNA]</scope>
</reference>
<dbReference type="GO" id="GO:0008168">
    <property type="term" value="F:methyltransferase activity"/>
    <property type="evidence" value="ECO:0007669"/>
    <property type="project" value="UniProtKB-KW"/>
</dbReference>
<evidence type="ECO:0000313" key="2">
    <source>
        <dbReference type="EMBL" id="CQR71430.1"/>
    </source>
</evidence>
<dbReference type="InterPro" id="IPR029026">
    <property type="entry name" value="tRNA_m1G_MTases_N"/>
</dbReference>
<dbReference type="EC" id="2.1.1.31" evidence="2"/>
<keyword evidence="2" id="KW-0489">Methyltransferase</keyword>
<dbReference type="Pfam" id="PF09936">
    <property type="entry name" value="Methyltrn_RNA_4"/>
    <property type="match status" value="1"/>
</dbReference>
<proteinExistence type="predicted"/>
<feature type="domain" description="tRNA (guanine-N(1)-)-methyltransferase C-terminal" evidence="1">
    <location>
        <begin position="5"/>
        <end position="185"/>
    </location>
</feature>
<evidence type="ECO:0000259" key="1">
    <source>
        <dbReference type="Pfam" id="PF09936"/>
    </source>
</evidence>
<name>A0A0U1KVE8_9FIRM</name>
<protein>
    <submittedName>
        <fullName evidence="2">tRNA (Guanine37-N1)-methyltransferase</fullName>
        <ecNumber evidence="2">2.1.1.-</ecNumber>
        <ecNumber evidence="2">2.1.1.31</ecNumber>
    </submittedName>
</protein>